<protein>
    <submittedName>
        <fullName evidence="1">Uncharacterized protein</fullName>
    </submittedName>
</protein>
<comment type="caution">
    <text evidence="1">The sequence shown here is derived from an EMBL/GenBank/DDBJ whole genome shotgun (WGS) entry which is preliminary data.</text>
</comment>
<name>A0ACB9QJ69_9MYRT</name>
<evidence type="ECO:0000313" key="1">
    <source>
        <dbReference type="EMBL" id="KAI4366495.1"/>
    </source>
</evidence>
<gene>
    <name evidence="1" type="ORF">MLD38_022366</name>
</gene>
<evidence type="ECO:0000313" key="2">
    <source>
        <dbReference type="Proteomes" id="UP001057402"/>
    </source>
</evidence>
<proteinExistence type="predicted"/>
<organism evidence="1 2">
    <name type="scientific">Melastoma candidum</name>
    <dbReference type="NCBI Taxonomy" id="119954"/>
    <lineage>
        <taxon>Eukaryota</taxon>
        <taxon>Viridiplantae</taxon>
        <taxon>Streptophyta</taxon>
        <taxon>Embryophyta</taxon>
        <taxon>Tracheophyta</taxon>
        <taxon>Spermatophyta</taxon>
        <taxon>Magnoliopsida</taxon>
        <taxon>eudicotyledons</taxon>
        <taxon>Gunneridae</taxon>
        <taxon>Pentapetalae</taxon>
        <taxon>rosids</taxon>
        <taxon>malvids</taxon>
        <taxon>Myrtales</taxon>
        <taxon>Melastomataceae</taxon>
        <taxon>Melastomatoideae</taxon>
        <taxon>Melastomateae</taxon>
        <taxon>Melastoma</taxon>
    </lineage>
</organism>
<dbReference type="EMBL" id="CM042885">
    <property type="protein sequence ID" value="KAI4366495.1"/>
    <property type="molecule type" value="Genomic_DNA"/>
</dbReference>
<dbReference type="Proteomes" id="UP001057402">
    <property type="component" value="Chromosome 6"/>
</dbReference>
<accession>A0ACB9QJ69</accession>
<sequence>MLIVRKEQRSSESNLWLLPNAEVFGGRNVLVVALKRNYTALDMVRFLEDIGFPEGVHPYSSRISPLTAKLVALPRFQSLA</sequence>
<keyword evidence="2" id="KW-1185">Reference proteome</keyword>
<reference evidence="2" key="1">
    <citation type="journal article" date="2023" name="Front. Plant Sci.">
        <title>Chromosomal-level genome assembly of Melastoma candidum provides insights into trichome evolution.</title>
        <authorList>
            <person name="Zhong Y."/>
            <person name="Wu W."/>
            <person name="Sun C."/>
            <person name="Zou P."/>
            <person name="Liu Y."/>
            <person name="Dai S."/>
            <person name="Zhou R."/>
        </authorList>
    </citation>
    <scope>NUCLEOTIDE SEQUENCE [LARGE SCALE GENOMIC DNA]</scope>
</reference>